<dbReference type="AlphaFoldDB" id="A0A2P7S030"/>
<evidence type="ECO:0000256" key="1">
    <source>
        <dbReference type="ARBA" id="ARBA00008857"/>
    </source>
</evidence>
<dbReference type="RefSeq" id="WP_106726946.1">
    <property type="nucleotide sequence ID" value="NZ_PXYL01000022.1"/>
</dbReference>
<evidence type="ECO:0000256" key="3">
    <source>
        <dbReference type="ARBA" id="ARBA00023125"/>
    </source>
</evidence>
<evidence type="ECO:0000256" key="4">
    <source>
        <dbReference type="ARBA" id="ARBA00023172"/>
    </source>
</evidence>
<dbReference type="InterPro" id="IPR010998">
    <property type="entry name" value="Integrase_recombinase_N"/>
</dbReference>
<dbReference type="PROSITE" id="PS51898">
    <property type="entry name" value="TYR_RECOMBINASE"/>
    <property type="match status" value="1"/>
</dbReference>
<dbReference type="GO" id="GO:0006310">
    <property type="term" value="P:DNA recombination"/>
    <property type="evidence" value="ECO:0007669"/>
    <property type="project" value="UniProtKB-KW"/>
</dbReference>
<evidence type="ECO:0000256" key="5">
    <source>
        <dbReference type="PROSITE-ProRule" id="PRU01248"/>
    </source>
</evidence>
<feature type="domain" description="Tyr recombinase" evidence="6">
    <location>
        <begin position="178"/>
        <end position="398"/>
    </location>
</feature>
<evidence type="ECO:0000259" key="7">
    <source>
        <dbReference type="PROSITE" id="PS51900"/>
    </source>
</evidence>
<dbReference type="CDD" id="cd01189">
    <property type="entry name" value="INT_ICEBs1_C_like"/>
    <property type="match status" value="1"/>
</dbReference>
<evidence type="ECO:0000256" key="2">
    <source>
        <dbReference type="ARBA" id="ARBA00022908"/>
    </source>
</evidence>
<feature type="domain" description="Core-binding (CB)" evidence="7">
    <location>
        <begin position="64"/>
        <end position="151"/>
    </location>
</feature>
<evidence type="ECO:0000313" key="8">
    <source>
        <dbReference type="EMBL" id="PSJ55782.1"/>
    </source>
</evidence>
<dbReference type="Gene3D" id="1.10.443.10">
    <property type="entry name" value="Intergrase catalytic core"/>
    <property type="match status" value="1"/>
</dbReference>
<dbReference type="Pfam" id="PF00589">
    <property type="entry name" value="Phage_integrase"/>
    <property type="match status" value="1"/>
</dbReference>
<dbReference type="InterPro" id="IPR002104">
    <property type="entry name" value="Integrase_catalytic"/>
</dbReference>
<comment type="similarity">
    <text evidence="1">Belongs to the 'phage' integrase family.</text>
</comment>
<proteinExistence type="inferred from homology"/>
<protein>
    <submittedName>
        <fullName evidence="8">Site-specific integrase</fullName>
    </submittedName>
</protein>
<dbReference type="Proteomes" id="UP000240653">
    <property type="component" value="Unassembled WGS sequence"/>
</dbReference>
<dbReference type="GO" id="GO:0003677">
    <property type="term" value="F:DNA binding"/>
    <property type="evidence" value="ECO:0007669"/>
    <property type="project" value="UniProtKB-UniRule"/>
</dbReference>
<keyword evidence="4" id="KW-0233">DNA recombination</keyword>
<gene>
    <name evidence="8" type="ORF">C7I85_26195</name>
</gene>
<dbReference type="SUPFAM" id="SSF56349">
    <property type="entry name" value="DNA breaking-rejoining enzymes"/>
    <property type="match status" value="1"/>
</dbReference>
<sequence>MAIRKRRWTTSKGEKREGWQLDYADQHGVRQRKSFDTKADAVAFETTVRVEVRDGTHVAPNKDITLKDAADIWIKAVKAGRGERPPAERSTVRQYEYHRDTYLVPMLGTVKLGQLNQARVMAFRDELLEKLSRSLAKKVLASLKGILSEMRDRGKVVANHAAKVKIGAATRDDDGAAEVPAIADIKAILVKLDELSEPDGTPIGLVTSKAWSRRRVLLCTAIHTGMRASELRGLTWDAIDLSKGVIHVRQRADEWGVIGAPKSKAGRRSIPIPPALVAMLRQWKVACPPSELVFPSEEGRPQSLSNIYNRAWKPIQIAAGVCDPEKDEKGKVKLDKDGKPIMEPRHRFHDLRHFHASMLIADGANPKEVQVEMGHSSIQMTFDLYGSLFKDEDTERRQKARAGRLAEKLSGT</sequence>
<keyword evidence="9" id="KW-1185">Reference proteome</keyword>
<dbReference type="OrthoDB" id="9785687at2"/>
<dbReference type="InterPro" id="IPR050090">
    <property type="entry name" value="Tyrosine_recombinase_XerCD"/>
</dbReference>
<accession>A0A2P7S030</accession>
<name>A0A2P7S030_9HYPH</name>
<dbReference type="GO" id="GO:0015074">
    <property type="term" value="P:DNA integration"/>
    <property type="evidence" value="ECO:0007669"/>
    <property type="project" value="UniProtKB-KW"/>
</dbReference>
<dbReference type="InterPro" id="IPR011010">
    <property type="entry name" value="DNA_brk_join_enz"/>
</dbReference>
<reference evidence="8 9" key="1">
    <citation type="submission" date="2018-03" db="EMBL/GenBank/DDBJ databases">
        <title>The draft genome of Mesorhizobium soli JCM 19897.</title>
        <authorList>
            <person name="Li L."/>
            <person name="Liu L."/>
            <person name="Liang L."/>
            <person name="Wang T."/>
            <person name="Zhang X."/>
        </authorList>
    </citation>
    <scope>NUCLEOTIDE SEQUENCE [LARGE SCALE GENOMIC DNA]</scope>
    <source>
        <strain evidence="8 9">JCM 19897</strain>
    </source>
</reference>
<keyword evidence="3 5" id="KW-0238">DNA-binding</keyword>
<dbReference type="InterPro" id="IPR044068">
    <property type="entry name" value="CB"/>
</dbReference>
<dbReference type="EMBL" id="PXYL01000022">
    <property type="protein sequence ID" value="PSJ55782.1"/>
    <property type="molecule type" value="Genomic_DNA"/>
</dbReference>
<dbReference type="PANTHER" id="PTHR30349:SF64">
    <property type="entry name" value="PROPHAGE INTEGRASE INTD-RELATED"/>
    <property type="match status" value="1"/>
</dbReference>
<keyword evidence="2" id="KW-0229">DNA integration</keyword>
<evidence type="ECO:0000313" key="9">
    <source>
        <dbReference type="Proteomes" id="UP000240653"/>
    </source>
</evidence>
<dbReference type="PROSITE" id="PS51900">
    <property type="entry name" value="CB"/>
    <property type="match status" value="1"/>
</dbReference>
<dbReference type="InterPro" id="IPR013762">
    <property type="entry name" value="Integrase-like_cat_sf"/>
</dbReference>
<organism evidence="8 9">
    <name type="scientific">Pseudaminobacter soli</name>
    <name type="common">ex Li et al. 2025</name>
    <dbReference type="NCBI Taxonomy" id="1295366"/>
    <lineage>
        <taxon>Bacteria</taxon>
        <taxon>Pseudomonadati</taxon>
        <taxon>Pseudomonadota</taxon>
        <taxon>Alphaproteobacteria</taxon>
        <taxon>Hyphomicrobiales</taxon>
        <taxon>Phyllobacteriaceae</taxon>
        <taxon>Pseudaminobacter</taxon>
    </lineage>
</organism>
<dbReference type="PANTHER" id="PTHR30349">
    <property type="entry name" value="PHAGE INTEGRASE-RELATED"/>
    <property type="match status" value="1"/>
</dbReference>
<evidence type="ECO:0000259" key="6">
    <source>
        <dbReference type="PROSITE" id="PS51898"/>
    </source>
</evidence>
<dbReference type="Gene3D" id="1.10.150.130">
    <property type="match status" value="1"/>
</dbReference>
<comment type="caution">
    <text evidence="8">The sequence shown here is derived from an EMBL/GenBank/DDBJ whole genome shotgun (WGS) entry which is preliminary data.</text>
</comment>